<sequence>MTLRKMLHQRQSASHPAHLTIHLLRWSPRLQRHLWLQTPGLRSMCQRVREQMWALSTR</sequence>
<dbReference type="HOGENOM" id="CLU_2971073_0_0_0"/>
<dbReference type="AlphaFoldDB" id="S7J423"/>
<reference evidence="1 2" key="1">
    <citation type="submission" date="2013-04" db="EMBL/GenBank/DDBJ databases">
        <title>Genome sequence of Chlamydia psittaci 10-1398/11.</title>
        <authorList>
            <person name="Huot-Creasy H."/>
            <person name="McCracken C.L."/>
            <person name="Humphries M."/>
            <person name="Sachse K."/>
            <person name="Laroucau K."/>
            <person name="Bavoil P."/>
            <person name="Myers G.S."/>
        </authorList>
    </citation>
    <scope>NUCLEOTIDE SEQUENCE [LARGE SCALE GENOMIC DNA]</scope>
    <source>
        <strain evidence="1 2">10_1398_11</strain>
    </source>
</reference>
<evidence type="ECO:0000313" key="2">
    <source>
        <dbReference type="Proteomes" id="UP000016200"/>
    </source>
</evidence>
<organism evidence="1 2">
    <name type="scientific">Chlamydia ibidis</name>
    <dbReference type="NCBI Taxonomy" id="1405396"/>
    <lineage>
        <taxon>Bacteria</taxon>
        <taxon>Pseudomonadati</taxon>
        <taxon>Chlamydiota</taxon>
        <taxon>Chlamydiia</taxon>
        <taxon>Chlamydiales</taxon>
        <taxon>Chlamydiaceae</taxon>
        <taxon>Chlamydia/Chlamydophila group</taxon>
        <taxon>Chlamydia</taxon>
    </lineage>
</organism>
<name>S7J423_9CHLA</name>
<accession>S7J423</accession>
<dbReference type="EMBL" id="ATNB01000125">
    <property type="protein sequence ID" value="EPP34983.1"/>
    <property type="molecule type" value="Genomic_DNA"/>
</dbReference>
<protein>
    <submittedName>
        <fullName evidence="1">Uncharacterized protein</fullName>
    </submittedName>
</protein>
<evidence type="ECO:0000313" key="1">
    <source>
        <dbReference type="EMBL" id="EPP34983.1"/>
    </source>
</evidence>
<comment type="caution">
    <text evidence="1">The sequence shown here is derived from an EMBL/GenBank/DDBJ whole genome shotgun (WGS) entry which is preliminary data.</text>
</comment>
<dbReference type="Proteomes" id="UP000016200">
    <property type="component" value="Unassembled WGS sequence"/>
</dbReference>
<gene>
    <name evidence="1" type="ORF">CP10139811_1287</name>
</gene>
<proteinExistence type="predicted"/>